<protein>
    <submittedName>
        <fullName evidence="1">Uncharacterized protein</fullName>
    </submittedName>
</protein>
<sequence length="88" mass="9239">LKYQCQNNAACVYALLGESIFSTAVICTKDQFATPVCSPTVLPYSDSNALVVQCCCSTSECSKKVKESAKSASSSLLGEDKCVSSSPL</sequence>
<dbReference type="EMBL" id="BTRK01000001">
    <property type="protein sequence ID" value="GMR31757.1"/>
    <property type="molecule type" value="Genomic_DNA"/>
</dbReference>
<evidence type="ECO:0000313" key="1">
    <source>
        <dbReference type="EMBL" id="GMR31757.1"/>
    </source>
</evidence>
<feature type="non-terminal residue" evidence="1">
    <location>
        <position position="1"/>
    </location>
</feature>
<accession>A0AAN5C6I2</accession>
<gene>
    <name evidence="1" type="ORF">PMAYCL1PPCAC_01952</name>
</gene>
<evidence type="ECO:0000313" key="2">
    <source>
        <dbReference type="Proteomes" id="UP001328107"/>
    </source>
</evidence>
<proteinExistence type="predicted"/>
<organism evidence="1 2">
    <name type="scientific">Pristionchus mayeri</name>
    <dbReference type="NCBI Taxonomy" id="1317129"/>
    <lineage>
        <taxon>Eukaryota</taxon>
        <taxon>Metazoa</taxon>
        <taxon>Ecdysozoa</taxon>
        <taxon>Nematoda</taxon>
        <taxon>Chromadorea</taxon>
        <taxon>Rhabditida</taxon>
        <taxon>Rhabditina</taxon>
        <taxon>Diplogasteromorpha</taxon>
        <taxon>Diplogasteroidea</taxon>
        <taxon>Neodiplogasteridae</taxon>
        <taxon>Pristionchus</taxon>
    </lineage>
</organism>
<keyword evidence="2" id="KW-1185">Reference proteome</keyword>
<dbReference type="Proteomes" id="UP001328107">
    <property type="component" value="Unassembled WGS sequence"/>
</dbReference>
<comment type="caution">
    <text evidence="1">The sequence shown here is derived from an EMBL/GenBank/DDBJ whole genome shotgun (WGS) entry which is preliminary data.</text>
</comment>
<reference evidence="2" key="1">
    <citation type="submission" date="2022-10" db="EMBL/GenBank/DDBJ databases">
        <title>Genome assembly of Pristionchus species.</title>
        <authorList>
            <person name="Yoshida K."/>
            <person name="Sommer R.J."/>
        </authorList>
    </citation>
    <scope>NUCLEOTIDE SEQUENCE [LARGE SCALE GENOMIC DNA]</scope>
    <source>
        <strain evidence="2">RS5460</strain>
    </source>
</reference>
<dbReference type="AlphaFoldDB" id="A0AAN5C6I2"/>
<name>A0AAN5C6I2_9BILA</name>
<feature type="non-terminal residue" evidence="1">
    <location>
        <position position="88"/>
    </location>
</feature>